<evidence type="ECO:0000259" key="1">
    <source>
        <dbReference type="Pfam" id="PF21549"/>
    </source>
</evidence>
<dbReference type="Gene3D" id="2.170.270.10">
    <property type="entry name" value="SET domain"/>
    <property type="match status" value="1"/>
</dbReference>
<feature type="domain" description="SET" evidence="1">
    <location>
        <begin position="142"/>
        <end position="225"/>
    </location>
</feature>
<dbReference type="Proteomes" id="UP000887565">
    <property type="component" value="Unplaced"/>
</dbReference>
<dbReference type="Pfam" id="PF21549">
    <property type="entry name" value="PRDM2_PR"/>
    <property type="match status" value="1"/>
</dbReference>
<evidence type="ECO:0000313" key="3">
    <source>
        <dbReference type="WBParaSite" id="nRc.2.0.1.t04734-RA"/>
    </source>
</evidence>
<accession>A0A915HSK1</accession>
<proteinExistence type="predicted"/>
<evidence type="ECO:0000313" key="2">
    <source>
        <dbReference type="Proteomes" id="UP000887565"/>
    </source>
</evidence>
<dbReference type="WBParaSite" id="nRc.2.0.1.t04734-RA">
    <property type="protein sequence ID" value="nRc.2.0.1.t04734-RA"/>
    <property type="gene ID" value="nRc.2.0.1.g04734"/>
</dbReference>
<keyword evidence="2" id="KW-1185">Reference proteome</keyword>
<protein>
    <recommendedName>
        <fullName evidence="1">SET domain-containing protein</fullName>
    </recommendedName>
</protein>
<dbReference type="AlphaFoldDB" id="A0A915HSK1"/>
<organism evidence="2 3">
    <name type="scientific">Romanomermis culicivorax</name>
    <name type="common">Nematode worm</name>
    <dbReference type="NCBI Taxonomy" id="13658"/>
    <lineage>
        <taxon>Eukaryota</taxon>
        <taxon>Metazoa</taxon>
        <taxon>Ecdysozoa</taxon>
        <taxon>Nematoda</taxon>
        <taxon>Enoplea</taxon>
        <taxon>Dorylaimia</taxon>
        <taxon>Mermithida</taxon>
        <taxon>Mermithoidea</taxon>
        <taxon>Mermithidae</taxon>
        <taxon>Romanomermis</taxon>
    </lineage>
</organism>
<sequence>MKKNDAFIIFQCGNLIELKVYNGFGSLLIKLAKSHLILAFICLSAFLAKSSFECFFGARVTTEFRNSMDRYWVRQLQMALKKGIKNSEGKAHCRWSRMANDSIDFGECTSRPVIILDNLDGGEKALRSTTHAKASLPCFMRLSDSVIPGANKGIFTDVFLPGGTLFGPYEGFIKSIDSKGEDPELSWYAWKIDISNPENNVTHFYSDADDEVFSNWLRWINAARFWYGQEYAKYLGISALPDSSYDWSTDFAPPKSAVVCPSCHWSAGFANTSFKGTYIDHDDSDDTNDEDKLSIFEAKP</sequence>
<dbReference type="InterPro" id="IPR001214">
    <property type="entry name" value="SET_dom"/>
</dbReference>
<name>A0A915HSK1_ROMCU</name>
<reference evidence="3" key="1">
    <citation type="submission" date="2022-11" db="UniProtKB">
        <authorList>
            <consortium name="WormBaseParasite"/>
        </authorList>
    </citation>
    <scope>IDENTIFICATION</scope>
</reference>
<dbReference type="InterPro" id="IPR046341">
    <property type="entry name" value="SET_dom_sf"/>
</dbReference>